<protein>
    <submittedName>
        <fullName evidence="3">C-type lectin domain-containing protein</fullName>
    </submittedName>
</protein>
<reference evidence="3" key="1">
    <citation type="submission" date="2024-02" db="UniProtKB">
        <authorList>
            <consortium name="WormBaseParasite"/>
        </authorList>
    </citation>
    <scope>IDENTIFICATION</scope>
</reference>
<dbReference type="InterPro" id="IPR016186">
    <property type="entry name" value="C-type_lectin-like/link_sf"/>
</dbReference>
<dbReference type="PANTHER" id="PTHR22803">
    <property type="entry name" value="MANNOSE, PHOSPHOLIPASE, LECTIN RECEPTOR RELATED"/>
    <property type="match status" value="1"/>
</dbReference>
<name>A0AAF3F5I2_9BILA</name>
<dbReference type="Gene3D" id="3.10.100.10">
    <property type="entry name" value="Mannose-Binding Protein A, subunit A"/>
    <property type="match status" value="1"/>
</dbReference>
<accession>A0AAF3F5I2</accession>
<dbReference type="Proteomes" id="UP000887575">
    <property type="component" value="Unassembled WGS sequence"/>
</dbReference>
<evidence type="ECO:0000313" key="2">
    <source>
        <dbReference type="Proteomes" id="UP000887575"/>
    </source>
</evidence>
<proteinExistence type="predicted"/>
<dbReference type="SMART" id="SM00034">
    <property type="entry name" value="CLECT"/>
    <property type="match status" value="1"/>
</dbReference>
<dbReference type="InterPro" id="IPR050111">
    <property type="entry name" value="C-type_lectin/snaclec_domain"/>
</dbReference>
<feature type="domain" description="C-type lectin" evidence="1">
    <location>
        <begin position="71"/>
        <end position="202"/>
    </location>
</feature>
<dbReference type="SUPFAM" id="SSF56436">
    <property type="entry name" value="C-type lectin-like"/>
    <property type="match status" value="1"/>
</dbReference>
<dbReference type="WBParaSite" id="MBELARI_LOCUS21030">
    <property type="protein sequence ID" value="MBELARI_LOCUS21030"/>
    <property type="gene ID" value="MBELARI_LOCUS21030"/>
</dbReference>
<evidence type="ECO:0000313" key="3">
    <source>
        <dbReference type="WBParaSite" id="MBELARI_LOCUS21030"/>
    </source>
</evidence>
<dbReference type="Pfam" id="PF00059">
    <property type="entry name" value="Lectin_C"/>
    <property type="match status" value="1"/>
</dbReference>
<keyword evidence="2" id="KW-1185">Reference proteome</keyword>
<dbReference type="PROSITE" id="PS50041">
    <property type="entry name" value="C_TYPE_LECTIN_2"/>
    <property type="match status" value="1"/>
</dbReference>
<dbReference type="InterPro" id="IPR001304">
    <property type="entry name" value="C-type_lectin-like"/>
</dbReference>
<dbReference type="AlphaFoldDB" id="A0AAF3F5I2"/>
<organism evidence="2 3">
    <name type="scientific">Mesorhabditis belari</name>
    <dbReference type="NCBI Taxonomy" id="2138241"/>
    <lineage>
        <taxon>Eukaryota</taxon>
        <taxon>Metazoa</taxon>
        <taxon>Ecdysozoa</taxon>
        <taxon>Nematoda</taxon>
        <taxon>Chromadorea</taxon>
        <taxon>Rhabditida</taxon>
        <taxon>Rhabditina</taxon>
        <taxon>Rhabditomorpha</taxon>
        <taxon>Rhabditoidea</taxon>
        <taxon>Rhabditidae</taxon>
        <taxon>Mesorhabditinae</taxon>
        <taxon>Mesorhabditis</taxon>
    </lineage>
</organism>
<evidence type="ECO:0000259" key="1">
    <source>
        <dbReference type="PROSITE" id="PS50041"/>
    </source>
</evidence>
<dbReference type="InterPro" id="IPR016187">
    <property type="entry name" value="CTDL_fold"/>
</dbReference>
<sequence>MIYLLFVIFGLTSAAPRVILEVNDLPEYPNRDDSFELSIEHEKLEKTDDYALEETPMCPKDWIYAKELKNCYFILHNVDFDLAKSGCEIWKSSLLSIHSKAENDFIFDLLHSNETHYSDMNALILGAKRVNETFAWLDGTPFDYSIWAGSEPNNWKPPTYGDALPRSENEDCVAMYTEEISWGNELTPPKPYLGRWNDNICSGIYSYTVCKKAAIL</sequence>